<feature type="region of interest" description="Disordered" evidence="7">
    <location>
        <begin position="546"/>
        <end position="571"/>
    </location>
</feature>
<dbReference type="RefSeq" id="XP_014243843.1">
    <property type="nucleotide sequence ID" value="XM_014388357.2"/>
</dbReference>
<reference evidence="11" key="1">
    <citation type="submission" date="2022-01" db="UniProtKB">
        <authorList>
            <consortium name="EnsemblMetazoa"/>
        </authorList>
    </citation>
    <scope>IDENTIFICATION</scope>
</reference>
<dbReference type="EnsemblMetazoa" id="XM_014388358.2">
    <property type="protein sequence ID" value="XP_014243844.1"/>
    <property type="gene ID" value="LOC106663490"/>
</dbReference>
<dbReference type="InterPro" id="IPR050079">
    <property type="entry name" value="DEAD_box_RNA_helicase"/>
</dbReference>
<keyword evidence="2" id="KW-0547">Nucleotide-binding</keyword>
<dbReference type="EnsemblMetazoa" id="XM_014388357.2">
    <property type="protein sequence ID" value="XP_014243843.1"/>
    <property type="gene ID" value="LOC106663490"/>
</dbReference>
<feature type="domain" description="Helicase ATP-binding" evidence="8">
    <location>
        <begin position="52"/>
        <end position="222"/>
    </location>
</feature>
<dbReference type="SMART" id="SM00490">
    <property type="entry name" value="HELICc"/>
    <property type="match status" value="1"/>
</dbReference>
<evidence type="ECO:0000256" key="7">
    <source>
        <dbReference type="SAM" id="MobiDB-lite"/>
    </source>
</evidence>
<dbReference type="PROSITE" id="PS51195">
    <property type="entry name" value="Q_MOTIF"/>
    <property type="match status" value="1"/>
</dbReference>
<dbReference type="GO" id="GO:0005524">
    <property type="term" value="F:ATP binding"/>
    <property type="evidence" value="ECO:0007669"/>
    <property type="project" value="UniProtKB-KW"/>
</dbReference>
<dbReference type="PANTHER" id="PTHR47959">
    <property type="entry name" value="ATP-DEPENDENT RNA HELICASE RHLE-RELATED"/>
    <property type="match status" value="1"/>
</dbReference>
<proteinExistence type="predicted"/>
<evidence type="ECO:0000313" key="12">
    <source>
        <dbReference type="Proteomes" id="UP000494040"/>
    </source>
</evidence>
<dbReference type="CDD" id="cd18787">
    <property type="entry name" value="SF2_C_DEAD"/>
    <property type="match status" value="1"/>
</dbReference>
<dbReference type="RefSeq" id="XP_014243844.1">
    <property type="nucleotide sequence ID" value="XM_014388358.2"/>
</dbReference>
<evidence type="ECO:0000259" key="9">
    <source>
        <dbReference type="PROSITE" id="PS51194"/>
    </source>
</evidence>
<evidence type="ECO:0000313" key="11">
    <source>
        <dbReference type="EnsemblMetazoa" id="XP_014243844.1"/>
    </source>
</evidence>
<dbReference type="InterPro" id="IPR027417">
    <property type="entry name" value="P-loop_NTPase"/>
</dbReference>
<dbReference type="GO" id="GO:0016787">
    <property type="term" value="F:hydrolase activity"/>
    <property type="evidence" value="ECO:0007669"/>
    <property type="project" value="UniProtKB-KW"/>
</dbReference>
<feature type="domain" description="Helicase C-terminal" evidence="9">
    <location>
        <begin position="255"/>
        <end position="407"/>
    </location>
</feature>
<keyword evidence="4" id="KW-0347">Helicase</keyword>
<keyword evidence="5" id="KW-0067">ATP-binding</keyword>
<feature type="compositionally biased region" description="Acidic residues" evidence="7">
    <location>
        <begin position="554"/>
        <end position="569"/>
    </location>
</feature>
<keyword evidence="12" id="KW-1185">Reference proteome</keyword>
<evidence type="ECO:0000256" key="4">
    <source>
        <dbReference type="ARBA" id="ARBA00022806"/>
    </source>
</evidence>
<evidence type="ECO:0000256" key="5">
    <source>
        <dbReference type="ARBA" id="ARBA00022840"/>
    </source>
</evidence>
<evidence type="ECO:0000256" key="6">
    <source>
        <dbReference type="PROSITE-ProRule" id="PRU00552"/>
    </source>
</evidence>
<evidence type="ECO:0000259" key="10">
    <source>
        <dbReference type="PROSITE" id="PS51195"/>
    </source>
</evidence>
<dbReference type="SMART" id="SM00487">
    <property type="entry name" value="DEXDc"/>
    <property type="match status" value="1"/>
</dbReference>
<feature type="short sequence motif" description="Q motif" evidence="6">
    <location>
        <begin position="21"/>
        <end position="49"/>
    </location>
</feature>
<dbReference type="AlphaFoldDB" id="A0A8I6REU8"/>
<dbReference type="PROSITE" id="PS51194">
    <property type="entry name" value="HELICASE_CTER"/>
    <property type="match status" value="1"/>
</dbReference>
<name>A0A8I6REU8_CIMLE</name>
<dbReference type="Proteomes" id="UP000494040">
    <property type="component" value="Unassembled WGS sequence"/>
</dbReference>
<dbReference type="SUPFAM" id="SSF52540">
    <property type="entry name" value="P-loop containing nucleoside triphosphate hydrolases"/>
    <property type="match status" value="1"/>
</dbReference>
<keyword evidence="3" id="KW-0378">Hydrolase</keyword>
<dbReference type="InterPro" id="IPR014001">
    <property type="entry name" value="Helicase_ATP-bd"/>
</dbReference>
<sequence length="621" mass="70161">MPAQDIDNTMRTVDVQLSDHLTFDSMLLNTLVLNGLKKAGFKRPSPIQASAVPLARIGIDLIIQAKSGTGKTLVFTIAILESLCESINRPQSIVIVPTREIALQVGDVIREVGCCFKKLSIETFIGGLPIASDLSKVKRCQVVVGTPGRLKHLVELGALDVSALRLFVLDEADILVEKNFISDINFIFNKSGKAKQILACSATFPQQVREFTQNYMKTGMNVMLDGDLCPVLVGVTHIMLCVDYHVNSLVRQRSKRKKVMDILNTDTYDQAIIFSNFQTQADSLAKQLQKNDLPVACLISSYPQEVRIEMLRKFRAHEARILVTTDLAARGIDIPTVNLVINIDCPNSKAAFLHRMGRAGRYGGYGKCYTLYEKDVTEQKLNSLMKEIFDLDNSQNEEDKISKTDELYNTDCDLLCSSNVSLVENSETSQLDKHSTSGDSEYCECNTFAENDISVECEDTSGSDVALIPENKIELSVCDSAKDLEEENNLEKKNKNIFKKQCYDYQIKKELDCTSESDESESTYREGELEVQKISETFEAKYLDKTPQQYTNASEEEMENKDSDKEDPDNFFQSLRPHAEVLEHMRNQSNHWKSTGWYKRMENDLKSYIELSRLFERPTFV</sequence>
<evidence type="ECO:0000256" key="2">
    <source>
        <dbReference type="ARBA" id="ARBA00022741"/>
    </source>
</evidence>
<dbReference type="Gene3D" id="3.40.50.300">
    <property type="entry name" value="P-loop containing nucleotide triphosphate hydrolases"/>
    <property type="match status" value="2"/>
</dbReference>
<dbReference type="Pfam" id="PF00270">
    <property type="entry name" value="DEAD"/>
    <property type="match status" value="1"/>
</dbReference>
<protein>
    <recommendedName>
        <fullName evidence="1">RNA helicase</fullName>
        <ecNumber evidence="1">3.6.4.13</ecNumber>
    </recommendedName>
</protein>
<feature type="domain" description="DEAD-box RNA helicase Q" evidence="10">
    <location>
        <begin position="21"/>
        <end position="49"/>
    </location>
</feature>
<evidence type="ECO:0000256" key="3">
    <source>
        <dbReference type="ARBA" id="ARBA00022801"/>
    </source>
</evidence>
<evidence type="ECO:0000259" key="8">
    <source>
        <dbReference type="PROSITE" id="PS51192"/>
    </source>
</evidence>
<dbReference type="PROSITE" id="PS51192">
    <property type="entry name" value="HELICASE_ATP_BIND_1"/>
    <property type="match status" value="1"/>
</dbReference>
<organism evidence="11 12">
    <name type="scientific">Cimex lectularius</name>
    <name type="common">Bed bug</name>
    <name type="synonym">Acanthia lectularia</name>
    <dbReference type="NCBI Taxonomy" id="79782"/>
    <lineage>
        <taxon>Eukaryota</taxon>
        <taxon>Metazoa</taxon>
        <taxon>Ecdysozoa</taxon>
        <taxon>Arthropoda</taxon>
        <taxon>Hexapoda</taxon>
        <taxon>Insecta</taxon>
        <taxon>Pterygota</taxon>
        <taxon>Neoptera</taxon>
        <taxon>Paraneoptera</taxon>
        <taxon>Hemiptera</taxon>
        <taxon>Heteroptera</taxon>
        <taxon>Panheteroptera</taxon>
        <taxon>Cimicomorpha</taxon>
        <taxon>Cimicidae</taxon>
        <taxon>Cimex</taxon>
    </lineage>
</organism>
<dbReference type="EC" id="3.6.4.13" evidence="1"/>
<dbReference type="InterPro" id="IPR011545">
    <property type="entry name" value="DEAD/DEAH_box_helicase_dom"/>
</dbReference>
<dbReference type="GO" id="GO:0003724">
    <property type="term" value="F:RNA helicase activity"/>
    <property type="evidence" value="ECO:0007669"/>
    <property type="project" value="UniProtKB-EC"/>
</dbReference>
<dbReference type="PANTHER" id="PTHR47959:SF1">
    <property type="entry name" value="ATP-DEPENDENT RNA HELICASE DBPA"/>
    <property type="match status" value="1"/>
</dbReference>
<dbReference type="GO" id="GO:0005829">
    <property type="term" value="C:cytosol"/>
    <property type="evidence" value="ECO:0007669"/>
    <property type="project" value="TreeGrafter"/>
</dbReference>
<dbReference type="InterPro" id="IPR001650">
    <property type="entry name" value="Helicase_C-like"/>
</dbReference>
<evidence type="ECO:0000256" key="1">
    <source>
        <dbReference type="ARBA" id="ARBA00012552"/>
    </source>
</evidence>
<dbReference type="Pfam" id="PF00271">
    <property type="entry name" value="Helicase_C"/>
    <property type="match status" value="1"/>
</dbReference>
<dbReference type="GeneID" id="106663490"/>
<accession>A0A8I6REU8</accession>
<dbReference type="KEGG" id="clec:106663490"/>
<dbReference type="InterPro" id="IPR014014">
    <property type="entry name" value="RNA_helicase_DEAD_Q_motif"/>
</dbReference>
<dbReference type="GO" id="GO:0003676">
    <property type="term" value="F:nucleic acid binding"/>
    <property type="evidence" value="ECO:0007669"/>
    <property type="project" value="InterPro"/>
</dbReference>
<dbReference type="OrthoDB" id="434041at2759"/>